<reference evidence="2" key="1">
    <citation type="submission" date="2021-03" db="EMBL/GenBank/DDBJ databases">
        <title>Comparative genomics and phylogenomic investigation of the class Geoglossomycetes provide insights into ecological specialization and systematics.</title>
        <authorList>
            <person name="Melie T."/>
            <person name="Pirro S."/>
            <person name="Miller A.N."/>
            <person name="Quandt A."/>
        </authorList>
    </citation>
    <scope>NUCLEOTIDE SEQUENCE</scope>
    <source>
        <strain evidence="2">CAQ_001_2017</strain>
    </source>
</reference>
<proteinExistence type="predicted"/>
<sequence length="549" mass="62300">METPMEATKEWYGADEDNPYVQARQRGASAANPNLAGRSLNLAGEAFETARKRFTSELTNDKRKIVIASNATCLREVQDAVTKGMVKFEASHNNSKSRKWLGKVAARLQYYGNIMDVLAQHHPEYVALAWGAMKFLFVAFLNHDTVISTLAKGLSQIADALPRAELATILYPTKRMKNAVAELYAYLIKFLIRAHDWYQESTLRHLLHSITRPVELRYKDLIEKIAACSRDIDQLAVSGAQAEQRDMHEKLDTALFKLERSDATLLEMREMMTSFQSINSSALLDTNQRLSDLQLSQIIAFVSNTPLPDPTKSYQYSLFMRNRRYRNLRGSTSGPFWFSPKLQAWSSARDSALCMVKGTFHSRFDVKDVCVSMIEQLHNGEIPVIWAMKMGGEGVRDTSSVDLFKYLVFQALRLNSTLHTEKSMALSCSRFQSATTEEEWCELLGSALAGIAREVYIVVDLEMLNLSLAPISGNFSWPFAFTSLFKKLSDRGFDTRVKVLLFSYGSAISPQTIRSDICDLVVSVRKSRRRRRVDFATRSRRDILIRPRT</sequence>
<dbReference type="Proteomes" id="UP000750711">
    <property type="component" value="Unassembled WGS sequence"/>
</dbReference>
<dbReference type="InterPro" id="IPR056125">
    <property type="entry name" value="DUF7708"/>
</dbReference>
<keyword evidence="3" id="KW-1185">Reference proteome</keyword>
<gene>
    <name evidence="2" type="ORF">GP486_001345</name>
</gene>
<name>A0A9P8LHB6_9PEZI</name>
<feature type="domain" description="DUF7708" evidence="1">
    <location>
        <begin position="99"/>
        <end position="244"/>
    </location>
</feature>
<dbReference type="Pfam" id="PF24809">
    <property type="entry name" value="DUF7708"/>
    <property type="match status" value="1"/>
</dbReference>
<accession>A0A9P8LHB6</accession>
<dbReference type="EMBL" id="JAGHQM010000116">
    <property type="protein sequence ID" value="KAH0565264.1"/>
    <property type="molecule type" value="Genomic_DNA"/>
</dbReference>
<evidence type="ECO:0000259" key="1">
    <source>
        <dbReference type="Pfam" id="PF24809"/>
    </source>
</evidence>
<protein>
    <recommendedName>
        <fullName evidence="1">DUF7708 domain-containing protein</fullName>
    </recommendedName>
</protein>
<dbReference type="AlphaFoldDB" id="A0A9P8LHB6"/>
<evidence type="ECO:0000313" key="3">
    <source>
        <dbReference type="Proteomes" id="UP000750711"/>
    </source>
</evidence>
<comment type="caution">
    <text evidence="2">The sequence shown here is derived from an EMBL/GenBank/DDBJ whole genome shotgun (WGS) entry which is preliminary data.</text>
</comment>
<organism evidence="2 3">
    <name type="scientific">Trichoglossum hirsutum</name>
    <dbReference type="NCBI Taxonomy" id="265104"/>
    <lineage>
        <taxon>Eukaryota</taxon>
        <taxon>Fungi</taxon>
        <taxon>Dikarya</taxon>
        <taxon>Ascomycota</taxon>
        <taxon>Pezizomycotina</taxon>
        <taxon>Geoglossomycetes</taxon>
        <taxon>Geoglossales</taxon>
        <taxon>Geoglossaceae</taxon>
        <taxon>Trichoglossum</taxon>
    </lineage>
</organism>
<evidence type="ECO:0000313" key="2">
    <source>
        <dbReference type="EMBL" id="KAH0565264.1"/>
    </source>
</evidence>